<comment type="similarity">
    <text evidence="12">Belongs to the ATPase B chain family.</text>
</comment>
<evidence type="ECO:0000256" key="13">
    <source>
        <dbReference type="SAM" id="Coils"/>
    </source>
</evidence>
<keyword evidence="6 12" id="KW-0406">Ion transport</keyword>
<dbReference type="CDD" id="cd06503">
    <property type="entry name" value="ATP-synt_Fo_b"/>
    <property type="match status" value="1"/>
</dbReference>
<dbReference type="GO" id="GO:0015078">
    <property type="term" value="F:proton transmembrane transporter activity"/>
    <property type="evidence" value="ECO:0007669"/>
    <property type="project" value="InterPro"/>
</dbReference>
<accession>A0AAT9G9V5</accession>
<dbReference type="GO" id="GO:0015986">
    <property type="term" value="P:proton motive force-driven ATP synthesis"/>
    <property type="evidence" value="ECO:0007669"/>
    <property type="project" value="InterPro"/>
</dbReference>
<evidence type="ECO:0000256" key="2">
    <source>
        <dbReference type="ARBA" id="ARBA00022547"/>
    </source>
</evidence>
<dbReference type="GO" id="GO:0045259">
    <property type="term" value="C:proton-transporting ATP synthase complex"/>
    <property type="evidence" value="ECO:0007669"/>
    <property type="project" value="UniProtKB-KW"/>
</dbReference>
<evidence type="ECO:0000256" key="8">
    <source>
        <dbReference type="ARBA" id="ARBA00023310"/>
    </source>
</evidence>
<keyword evidence="5 14" id="KW-1133">Transmembrane helix</keyword>
<evidence type="ECO:0000313" key="15">
    <source>
        <dbReference type="EMBL" id="BFD46638.1"/>
    </source>
</evidence>
<gene>
    <name evidence="15" type="ORF">DMENIID0002_12840</name>
</gene>
<dbReference type="Pfam" id="PF00430">
    <property type="entry name" value="ATP-synt_B"/>
    <property type="match status" value="1"/>
</dbReference>
<evidence type="ECO:0000256" key="7">
    <source>
        <dbReference type="ARBA" id="ARBA00023136"/>
    </source>
</evidence>
<evidence type="ECO:0000256" key="10">
    <source>
        <dbReference type="ARBA" id="ARBA00025614"/>
    </source>
</evidence>
<comment type="subcellular location">
    <subcellularLocation>
        <location evidence="11">Endomembrane system</location>
        <topology evidence="11">Single-pass membrane protein</topology>
    </subcellularLocation>
</comment>
<evidence type="ECO:0000256" key="3">
    <source>
        <dbReference type="ARBA" id="ARBA00022692"/>
    </source>
</evidence>
<evidence type="ECO:0000256" key="1">
    <source>
        <dbReference type="ARBA" id="ARBA00022448"/>
    </source>
</evidence>
<feature type="coiled-coil region" evidence="13">
    <location>
        <begin position="64"/>
        <end position="91"/>
    </location>
</feature>
<comment type="function">
    <text evidence="10">Component of the F(0) channel, it forms part of the peripheral stalk, linking F(1) to F(0). The b'-subunit is a diverged and duplicated form of b found in plants and photosynthetic bacteria.</text>
</comment>
<keyword evidence="8" id="KW-0066">ATP synthesis</keyword>
<keyword evidence="4 12" id="KW-0375">Hydrogen ion transport</keyword>
<comment type="function">
    <text evidence="9">F(1)F(0) ATP synthase produces ATP from ADP in the presence of a proton or sodium gradient. F-type ATPases consist of two structural domains, F(1) containing the extramembraneous catalytic core and F(0) containing the membrane proton channel, linked together by a central stalk and a peripheral stalk. During catalysis, ATP synthesis in the catalytic domain of F(1) is coupled via a rotary mechanism of the central stalk subunits to proton translocation.</text>
</comment>
<evidence type="ECO:0000256" key="12">
    <source>
        <dbReference type="RuleBase" id="RU003848"/>
    </source>
</evidence>
<proteinExistence type="inferred from homology"/>
<name>A0AAT9G9V5_9RICK</name>
<dbReference type="EMBL" id="AP029170">
    <property type="protein sequence ID" value="BFD46638.1"/>
    <property type="molecule type" value="Genomic_DNA"/>
</dbReference>
<dbReference type="AlphaFoldDB" id="A0AAT9G9V5"/>
<keyword evidence="2 12" id="KW-0138">CF(0)</keyword>
<evidence type="ECO:0000256" key="11">
    <source>
        <dbReference type="ARBA" id="ARBA00037847"/>
    </source>
</evidence>
<keyword evidence="13" id="KW-0175">Coiled coil</keyword>
<protein>
    <submittedName>
        <fullName evidence="15">F0F1 ATP synthase subunit B</fullName>
    </submittedName>
</protein>
<evidence type="ECO:0000256" key="5">
    <source>
        <dbReference type="ARBA" id="ARBA00022989"/>
    </source>
</evidence>
<dbReference type="GO" id="GO:0012505">
    <property type="term" value="C:endomembrane system"/>
    <property type="evidence" value="ECO:0007669"/>
    <property type="project" value="UniProtKB-SubCell"/>
</dbReference>
<evidence type="ECO:0000256" key="4">
    <source>
        <dbReference type="ARBA" id="ARBA00022781"/>
    </source>
</evidence>
<evidence type="ECO:0000256" key="9">
    <source>
        <dbReference type="ARBA" id="ARBA00025198"/>
    </source>
</evidence>
<keyword evidence="7 14" id="KW-0472">Membrane</keyword>
<keyword evidence="3 12" id="KW-0812">Transmembrane</keyword>
<organism evidence="15">
    <name type="scientific">Candidatus Tisiphia endosymbiont of Sergentomyia squamirostris</name>
    <dbReference type="NCBI Taxonomy" id="3113639"/>
    <lineage>
        <taxon>Bacteria</taxon>
        <taxon>Pseudomonadati</taxon>
        <taxon>Pseudomonadota</taxon>
        <taxon>Alphaproteobacteria</taxon>
        <taxon>Rickettsiales</taxon>
        <taxon>Rickettsiaceae</taxon>
        <taxon>Rickettsieae</taxon>
        <taxon>Candidatus Tisiphia</taxon>
    </lineage>
</organism>
<feature type="transmembrane region" description="Helical" evidence="14">
    <location>
        <begin position="6"/>
        <end position="27"/>
    </location>
</feature>
<dbReference type="InterPro" id="IPR002146">
    <property type="entry name" value="ATP_synth_b/b'su_bac/chlpt"/>
</dbReference>
<evidence type="ECO:0000256" key="14">
    <source>
        <dbReference type="SAM" id="Phobius"/>
    </source>
</evidence>
<keyword evidence="1 12" id="KW-0813">Transport</keyword>
<evidence type="ECO:0000256" key="6">
    <source>
        <dbReference type="ARBA" id="ARBA00023065"/>
    </source>
</evidence>
<reference evidence="15" key="1">
    <citation type="submission" date="2024-01" db="EMBL/GenBank/DDBJ databases">
        <title>Sequencing the genomes of a sandfly, Sergentomyia squamirostris, and its two endosymbionts.</title>
        <authorList>
            <person name="Itokawa K."/>
            <person name="Sanjoba C."/>
        </authorList>
    </citation>
    <scope>NUCLEOTIDE SEQUENCE</scope>
    <source>
        <strain evidence="15">RiSSQ</strain>
    </source>
</reference>
<sequence length="159" mass="18397">MPQFDVTFYCSQIFWLVVVFSILYLLVHKFIAPLTEKILENRQAYIDSNIASAESLGEKADDLHKQYANTLAEISNIVENIKKEARDAMEASLLSKKIQLHNELKAQIANNRHDIETTNKLFWINENDSCIDLAKLLIQKITNQEVDLELLKESYKKIK</sequence>